<gene>
    <name evidence="2" type="ORF">UV8b_01593</name>
</gene>
<evidence type="ECO:0000256" key="1">
    <source>
        <dbReference type="SAM" id="MobiDB-lite"/>
    </source>
</evidence>
<dbReference type="RefSeq" id="XP_042995025.1">
    <property type="nucleotide sequence ID" value="XM_043139091.1"/>
</dbReference>
<accession>A0A8E5HL85</accession>
<dbReference type="GeneID" id="66062371"/>
<organism evidence="2 3">
    <name type="scientific">Ustilaginoidea virens</name>
    <name type="common">Rice false smut fungus</name>
    <name type="synonym">Villosiclava virens</name>
    <dbReference type="NCBI Taxonomy" id="1159556"/>
    <lineage>
        <taxon>Eukaryota</taxon>
        <taxon>Fungi</taxon>
        <taxon>Dikarya</taxon>
        <taxon>Ascomycota</taxon>
        <taxon>Pezizomycotina</taxon>
        <taxon>Sordariomycetes</taxon>
        <taxon>Hypocreomycetidae</taxon>
        <taxon>Hypocreales</taxon>
        <taxon>Clavicipitaceae</taxon>
        <taxon>Ustilaginoidea</taxon>
    </lineage>
</organism>
<protein>
    <submittedName>
        <fullName evidence="2">Uncharacterized protein</fullName>
    </submittedName>
</protein>
<dbReference type="Proteomes" id="UP000027002">
    <property type="component" value="Chromosome 1"/>
</dbReference>
<reference evidence="2" key="1">
    <citation type="submission" date="2020-03" db="EMBL/GenBank/DDBJ databases">
        <title>A mixture of massive structural variations and highly conserved coding sequences in Ustilaginoidea virens genome.</title>
        <authorList>
            <person name="Zhang K."/>
            <person name="Zhao Z."/>
            <person name="Zhang Z."/>
            <person name="Li Y."/>
            <person name="Hsiang T."/>
            <person name="Sun W."/>
        </authorList>
    </citation>
    <scope>NUCLEOTIDE SEQUENCE</scope>
    <source>
        <strain evidence="2">UV-8b</strain>
    </source>
</reference>
<dbReference type="OrthoDB" id="5336357at2759"/>
<feature type="region of interest" description="Disordered" evidence="1">
    <location>
        <begin position="1"/>
        <end position="114"/>
    </location>
</feature>
<name>A0A8E5HL85_USTVR</name>
<proteinExistence type="predicted"/>
<sequence>MTLKRKRSEPELCSSPSSVLSSPPSLGGRPVPPHAFFNMPPAHLNSRTFKRSRDNRPPEEQVHQHTLDLLYSAQQRHHQHTRRDARAPSPSPSPLPLPPDRARAHPHAPSRQGSLHSFWDIASSPAAGPSCLLAERSGPCLPCLVAPASCEDCGAGLDGAEPESLPCGACGKCVCFSCSVSDLGERKRCLQCAGRKPWTGGFGCAGAGVSIC</sequence>
<dbReference type="AlphaFoldDB" id="A0A8E5HL85"/>
<keyword evidence="3" id="KW-1185">Reference proteome</keyword>
<feature type="compositionally biased region" description="Low complexity" evidence="1">
    <location>
        <begin position="11"/>
        <end position="29"/>
    </location>
</feature>
<evidence type="ECO:0000313" key="3">
    <source>
        <dbReference type="Proteomes" id="UP000027002"/>
    </source>
</evidence>
<feature type="compositionally biased region" description="Pro residues" evidence="1">
    <location>
        <begin position="89"/>
        <end position="99"/>
    </location>
</feature>
<dbReference type="EMBL" id="CP072753">
    <property type="protein sequence ID" value="QUC17352.1"/>
    <property type="molecule type" value="Genomic_DNA"/>
</dbReference>
<evidence type="ECO:0000313" key="2">
    <source>
        <dbReference type="EMBL" id="QUC17352.1"/>
    </source>
</evidence>
<dbReference type="KEGG" id="uvi:66062371"/>
<feature type="compositionally biased region" description="Basic and acidic residues" evidence="1">
    <location>
        <begin position="51"/>
        <end position="66"/>
    </location>
</feature>